<evidence type="ECO:0000259" key="2">
    <source>
        <dbReference type="PROSITE" id="PS51782"/>
    </source>
</evidence>
<gene>
    <name evidence="3" type="ORF">AOX59_06105</name>
</gene>
<dbReference type="Proteomes" id="UP000050331">
    <property type="component" value="Chromosome"/>
</dbReference>
<feature type="region of interest" description="Disordered" evidence="1">
    <location>
        <begin position="178"/>
        <end position="269"/>
    </location>
</feature>
<organism evidence="3 4">
    <name type="scientific">Lentibacillus amyloliquefaciens</name>
    <dbReference type="NCBI Taxonomy" id="1472767"/>
    <lineage>
        <taxon>Bacteria</taxon>
        <taxon>Bacillati</taxon>
        <taxon>Bacillota</taxon>
        <taxon>Bacilli</taxon>
        <taxon>Bacillales</taxon>
        <taxon>Bacillaceae</taxon>
        <taxon>Lentibacillus</taxon>
    </lineage>
</organism>
<dbReference type="Pfam" id="PF20918">
    <property type="entry name" value="SPOCS_spoVID-N"/>
    <property type="match status" value="1"/>
</dbReference>
<reference evidence="3 4" key="1">
    <citation type="submission" date="2016-01" db="EMBL/GenBank/DDBJ databases">
        <title>Complete genome sequence of strain Lentibacillus amyloliquefaciens LAM0015T isolated from saline sediment.</title>
        <authorList>
            <person name="Wang J.-L."/>
            <person name="He M.-X."/>
        </authorList>
    </citation>
    <scope>NUCLEOTIDE SEQUENCE [LARGE SCALE GENOMIC DNA]</scope>
    <source>
        <strain evidence="3 4">LAM0015</strain>
    </source>
</reference>
<dbReference type="InterPro" id="IPR048862">
    <property type="entry name" value="SPOCS_spoVID_N"/>
</dbReference>
<dbReference type="NCBIfam" id="TIGR02907">
    <property type="entry name" value="spore_VI_D"/>
    <property type="match status" value="1"/>
</dbReference>
<dbReference type="InterPro" id="IPR018392">
    <property type="entry name" value="LysM"/>
</dbReference>
<dbReference type="Gene3D" id="3.10.350.10">
    <property type="entry name" value="LysM domain"/>
    <property type="match status" value="1"/>
</dbReference>
<dbReference type="CDD" id="cd00118">
    <property type="entry name" value="LysM"/>
    <property type="match status" value="1"/>
</dbReference>
<dbReference type="Pfam" id="PF01476">
    <property type="entry name" value="LysM"/>
    <property type="match status" value="1"/>
</dbReference>
<evidence type="ECO:0000256" key="1">
    <source>
        <dbReference type="SAM" id="MobiDB-lite"/>
    </source>
</evidence>
<dbReference type="PROSITE" id="PS51782">
    <property type="entry name" value="LYSM"/>
    <property type="match status" value="1"/>
</dbReference>
<dbReference type="RefSeq" id="WP_068443301.1">
    <property type="nucleotide sequence ID" value="NZ_CP013862.1"/>
</dbReference>
<dbReference type="OrthoDB" id="2966368at2"/>
<accession>A0A0U4ECC6</accession>
<evidence type="ECO:0000313" key="3">
    <source>
        <dbReference type="EMBL" id="ALX48217.1"/>
    </source>
</evidence>
<proteinExistence type="predicted"/>
<dbReference type="AlphaFoldDB" id="A0A0U4ECC6"/>
<name>A0A0U4ECC6_9BACI</name>
<keyword evidence="4" id="KW-1185">Reference proteome</keyword>
<dbReference type="EMBL" id="CP013862">
    <property type="protein sequence ID" value="ALX48217.1"/>
    <property type="molecule type" value="Genomic_DNA"/>
</dbReference>
<feature type="compositionally biased region" description="Polar residues" evidence="1">
    <location>
        <begin position="182"/>
        <end position="197"/>
    </location>
</feature>
<dbReference type="STRING" id="1472767.AOX59_06105"/>
<evidence type="ECO:0000313" key="4">
    <source>
        <dbReference type="Proteomes" id="UP000050331"/>
    </source>
</evidence>
<feature type="compositionally biased region" description="Polar residues" evidence="1">
    <location>
        <begin position="257"/>
        <end position="267"/>
    </location>
</feature>
<dbReference type="SMART" id="SM00257">
    <property type="entry name" value="LysM"/>
    <property type="match status" value="1"/>
</dbReference>
<feature type="compositionally biased region" description="Low complexity" evidence="1">
    <location>
        <begin position="232"/>
        <end position="249"/>
    </location>
</feature>
<dbReference type="KEGG" id="lao:AOX59_06105"/>
<feature type="domain" description="LysM" evidence="2">
    <location>
        <begin position="289"/>
        <end position="332"/>
    </location>
</feature>
<dbReference type="InterPro" id="IPR036779">
    <property type="entry name" value="LysM_dom_sf"/>
</dbReference>
<dbReference type="SUPFAM" id="SSF54106">
    <property type="entry name" value="LysM domain"/>
    <property type="match status" value="1"/>
</dbReference>
<sequence>MDNHQETFRFELDESLFFEKGQEVGEMTGISLDPNISIHPFNNYIDIRGVVELNGTYRHDASSQENDADIGFEDYHSKRYVENVVNLEDGLAEFSHRFPIEISVPAYRINDTEDVTVAIEFFDYEVPNKNQLKLTSTIEINGISEENGTYETDKKEDPALSLRGEETFAFDMKMDKAEQGETDFSTQPDDFSKSTNQSDEEESISETEREKNKKSQTLAEFFGTAQTENSGEETFASEGESSESSGEEPSLVEYTETAYQDDSSSSPEDVRYLADMFSRDEEETYAKMRLCIVQDSDTLESIAERYDTSAHQLLKQNRLAEEGVEEGQILYVPKKVNP</sequence>
<dbReference type="InterPro" id="IPR014256">
    <property type="entry name" value="Spore_VI_D"/>
</dbReference>
<protein>
    <recommendedName>
        <fullName evidence="2">LysM domain-containing protein</fullName>
    </recommendedName>
</protein>